<dbReference type="Gene3D" id="2.30.30.40">
    <property type="entry name" value="SH3 Domains"/>
    <property type="match status" value="1"/>
</dbReference>
<gene>
    <name evidence="2" type="ORF">C900_01520</name>
</gene>
<dbReference type="Gene3D" id="2.70.70.10">
    <property type="entry name" value="Glucose Permease (Domain IIA)"/>
    <property type="match status" value="1"/>
</dbReference>
<dbReference type="PROSITE" id="PS51781">
    <property type="entry name" value="SH3B"/>
    <property type="match status" value="1"/>
</dbReference>
<dbReference type="InterPro" id="IPR016047">
    <property type="entry name" value="M23ase_b-sheet_dom"/>
</dbReference>
<feature type="domain" description="SH3b" evidence="1">
    <location>
        <begin position="310"/>
        <end position="373"/>
    </location>
</feature>
<accession>L8JZ20</accession>
<dbReference type="OrthoDB" id="9810477at2"/>
<name>L8JZ20_9BACT</name>
<dbReference type="SUPFAM" id="SSF51261">
    <property type="entry name" value="Duplicated hybrid motif"/>
    <property type="match status" value="1"/>
</dbReference>
<dbReference type="InterPro" id="IPR003646">
    <property type="entry name" value="SH3-like_bac-type"/>
</dbReference>
<dbReference type="Proteomes" id="UP000011135">
    <property type="component" value="Unassembled WGS sequence"/>
</dbReference>
<keyword evidence="3" id="KW-1185">Reference proteome</keyword>
<dbReference type="InterPro" id="IPR011055">
    <property type="entry name" value="Dup_hybrid_motif"/>
</dbReference>
<reference evidence="2 3" key="1">
    <citation type="submission" date="2012-12" db="EMBL/GenBank/DDBJ databases">
        <title>Genome assembly of Fulvivirga imtechensis AK7.</title>
        <authorList>
            <person name="Nupur N."/>
            <person name="Khatri I."/>
            <person name="Kumar R."/>
            <person name="Subramanian S."/>
            <person name="Pinnaka A."/>
        </authorList>
    </citation>
    <scope>NUCLEOTIDE SEQUENCE [LARGE SCALE GENOMIC DNA]</scope>
    <source>
        <strain evidence="2 3">AK7</strain>
    </source>
</reference>
<dbReference type="PANTHER" id="PTHR21666">
    <property type="entry name" value="PEPTIDASE-RELATED"/>
    <property type="match status" value="1"/>
</dbReference>
<sequence length="434" mass="48326">MQTIFIVLCGVLVVSCNGIKDALKKDTPYEEYKELLLRTKLHETAMGKQWLEAGNKALNDSVFIELPHAESGFFKADNPAAHAYRFEVMAGQQLEVEIYPTLQEKGKLFIDLFQWEKDKWAYVAHADTTYSLSVEFKDKAQCVLRIQPELLTNAYYVINLKIYPQLINPVLGASDLSIGSFYGAPRDGGRRKHEGIDIFANRGTPVIAPTGGRISRVGVSRLGGNVVWLRDTKRGLLFYFAHLEEQLVNVAEQVSAGDTIGLVGNSGNAQYTTPHLHFGVYNRGALDPLGFVQQIDNSLPDLKADPAVLGYPYRVTRRSINLRAGPGIKYYIKAQLSAGSFLSVVGETDKWYRVQRPDGRAGYVHRMLIEKISSGTPKKIHTNIAVLAQPKQKSPPIANVSAPNEVEVLADYENFQFIRTENGLLGWISAQTLR</sequence>
<comment type="caution">
    <text evidence="2">The sequence shown here is derived from an EMBL/GenBank/DDBJ whole genome shotgun (WGS) entry which is preliminary data.</text>
</comment>
<evidence type="ECO:0000313" key="3">
    <source>
        <dbReference type="Proteomes" id="UP000011135"/>
    </source>
</evidence>
<organism evidence="2 3">
    <name type="scientific">Fulvivirga imtechensis AK7</name>
    <dbReference type="NCBI Taxonomy" id="1237149"/>
    <lineage>
        <taxon>Bacteria</taxon>
        <taxon>Pseudomonadati</taxon>
        <taxon>Bacteroidota</taxon>
        <taxon>Cytophagia</taxon>
        <taxon>Cytophagales</taxon>
        <taxon>Fulvivirgaceae</taxon>
        <taxon>Fulvivirga</taxon>
    </lineage>
</organism>
<dbReference type="Pfam" id="PF08239">
    <property type="entry name" value="SH3_3"/>
    <property type="match status" value="1"/>
</dbReference>
<dbReference type="InterPro" id="IPR050570">
    <property type="entry name" value="Cell_wall_metabolism_enzyme"/>
</dbReference>
<dbReference type="EMBL" id="AMZN01000022">
    <property type="protein sequence ID" value="ELR72437.1"/>
    <property type="molecule type" value="Genomic_DNA"/>
</dbReference>
<proteinExistence type="predicted"/>
<dbReference type="CDD" id="cd12797">
    <property type="entry name" value="M23_peptidase"/>
    <property type="match status" value="1"/>
</dbReference>
<evidence type="ECO:0000259" key="1">
    <source>
        <dbReference type="PROSITE" id="PS51781"/>
    </source>
</evidence>
<protein>
    <submittedName>
        <fullName evidence="2">Peptidase M23B</fullName>
    </submittedName>
</protein>
<dbReference type="PANTHER" id="PTHR21666:SF268">
    <property type="entry name" value="PEPTIDASE M23 DOMAIN-CONTAINING PROTEIN"/>
    <property type="match status" value="1"/>
</dbReference>
<dbReference type="SMART" id="SM00287">
    <property type="entry name" value="SH3b"/>
    <property type="match status" value="1"/>
</dbReference>
<dbReference type="AlphaFoldDB" id="L8JZ20"/>
<dbReference type="GO" id="GO:0004222">
    <property type="term" value="F:metalloendopeptidase activity"/>
    <property type="evidence" value="ECO:0007669"/>
    <property type="project" value="TreeGrafter"/>
</dbReference>
<dbReference type="STRING" id="1237149.C900_01520"/>
<evidence type="ECO:0000313" key="2">
    <source>
        <dbReference type="EMBL" id="ELR72437.1"/>
    </source>
</evidence>
<dbReference type="eggNOG" id="COG0739">
    <property type="taxonomic scope" value="Bacteria"/>
</dbReference>
<dbReference type="Pfam" id="PF01551">
    <property type="entry name" value="Peptidase_M23"/>
    <property type="match status" value="1"/>
</dbReference>
<dbReference type="RefSeq" id="WP_009578953.1">
    <property type="nucleotide sequence ID" value="NZ_AMZN01000022.1"/>
</dbReference>